<evidence type="ECO:0000256" key="8">
    <source>
        <dbReference type="ARBA" id="ARBA00040243"/>
    </source>
</evidence>
<dbReference type="FunFam" id="3.40.50.720:FF:000301">
    <property type="entry name" value="Hydroxysteroid dehydrogenase like 2"/>
    <property type="match status" value="1"/>
</dbReference>
<reference evidence="9" key="2">
    <citation type="submission" date="2022-10" db="EMBL/GenBank/DDBJ databases">
        <authorList>
            <consortium name="ENA_rothamsted_submissions"/>
            <consortium name="culmorum"/>
            <person name="King R."/>
        </authorList>
    </citation>
    <scope>NUCLEOTIDE SEQUENCE</scope>
</reference>
<evidence type="ECO:0000256" key="2">
    <source>
        <dbReference type="ARBA" id="ARBA00004275"/>
    </source>
</evidence>
<reference evidence="9" key="1">
    <citation type="submission" date="2022-01" db="EMBL/GenBank/DDBJ databases">
        <authorList>
            <person name="King R."/>
        </authorList>
    </citation>
    <scope>NUCLEOTIDE SEQUENCE</scope>
</reference>
<evidence type="ECO:0000256" key="6">
    <source>
        <dbReference type="ARBA" id="ARBA00023128"/>
    </source>
</evidence>
<organism evidence="9 10">
    <name type="scientific">Chironomus riparius</name>
    <dbReference type="NCBI Taxonomy" id="315576"/>
    <lineage>
        <taxon>Eukaryota</taxon>
        <taxon>Metazoa</taxon>
        <taxon>Ecdysozoa</taxon>
        <taxon>Arthropoda</taxon>
        <taxon>Hexapoda</taxon>
        <taxon>Insecta</taxon>
        <taxon>Pterygota</taxon>
        <taxon>Neoptera</taxon>
        <taxon>Endopterygota</taxon>
        <taxon>Diptera</taxon>
        <taxon>Nematocera</taxon>
        <taxon>Chironomoidea</taxon>
        <taxon>Chironomidae</taxon>
        <taxon>Chironominae</taxon>
        <taxon>Chironomus</taxon>
    </lineage>
</organism>
<gene>
    <name evidence="9" type="ORF">CHIRRI_LOCUS13815</name>
</gene>
<name>A0A9N9WYD6_9DIPT</name>
<dbReference type="GO" id="GO:0005777">
    <property type="term" value="C:peroxisome"/>
    <property type="evidence" value="ECO:0007669"/>
    <property type="project" value="UniProtKB-SubCell"/>
</dbReference>
<dbReference type="InterPro" id="IPR036291">
    <property type="entry name" value="NAD(P)-bd_dom_sf"/>
</dbReference>
<comment type="subcellular location">
    <subcellularLocation>
        <location evidence="1">Mitochondrion</location>
    </subcellularLocation>
    <subcellularLocation>
        <location evidence="2">Peroxisome</location>
    </subcellularLocation>
</comment>
<dbReference type="CDD" id="cd09762">
    <property type="entry name" value="HSDL2_SDR_c"/>
    <property type="match status" value="1"/>
</dbReference>
<dbReference type="PANTHER" id="PTHR42808:SF3">
    <property type="entry name" value="HYDROXYSTEROID DEHYDROGENASE-LIKE PROTEIN 2"/>
    <property type="match status" value="1"/>
</dbReference>
<keyword evidence="5" id="KW-0560">Oxidoreductase</keyword>
<evidence type="ECO:0000256" key="3">
    <source>
        <dbReference type="ARBA" id="ARBA00006484"/>
    </source>
</evidence>
<dbReference type="GO" id="GO:0005739">
    <property type="term" value="C:mitochondrion"/>
    <property type="evidence" value="ECO:0007669"/>
    <property type="project" value="UniProtKB-SubCell"/>
</dbReference>
<evidence type="ECO:0000313" key="10">
    <source>
        <dbReference type="Proteomes" id="UP001153620"/>
    </source>
</evidence>
<evidence type="ECO:0000256" key="1">
    <source>
        <dbReference type="ARBA" id="ARBA00004173"/>
    </source>
</evidence>
<protein>
    <recommendedName>
        <fullName evidence="8">Hydroxysteroid dehydrogenase-like protein 2</fullName>
    </recommendedName>
</protein>
<dbReference type="PRINTS" id="PR00081">
    <property type="entry name" value="GDHRDH"/>
</dbReference>
<dbReference type="AlphaFoldDB" id="A0A9N9WYD6"/>
<evidence type="ECO:0000256" key="5">
    <source>
        <dbReference type="ARBA" id="ARBA00023002"/>
    </source>
</evidence>
<dbReference type="GO" id="GO:0016491">
    <property type="term" value="F:oxidoreductase activity"/>
    <property type="evidence" value="ECO:0007669"/>
    <property type="project" value="UniProtKB-KW"/>
</dbReference>
<accession>A0A9N9WYD6</accession>
<dbReference type="InterPro" id="IPR051935">
    <property type="entry name" value="HSDL2"/>
</dbReference>
<dbReference type="OrthoDB" id="5327538at2759"/>
<evidence type="ECO:0000256" key="4">
    <source>
        <dbReference type="ARBA" id="ARBA00022857"/>
    </source>
</evidence>
<evidence type="ECO:0000256" key="7">
    <source>
        <dbReference type="ARBA" id="ARBA00023140"/>
    </source>
</evidence>
<sequence>MKENFIKLTGKTLFITGASRGIGKAIALKAASDGANVVIASKTAEPHPKLEGTIFTAAQEIEKAGGKALPCVVDVQNQTQVKSAIAHAVKEFGGIDIVINNASAINLTSVEKTDMKRYDLMQQINARGTFIVSKECLPYLKKSEHAHILNLAPPFGTDPRWFQYHTAYTMAKFGMSMCTLGMANEFKRYNIAVNALWPRKLVFTAAVAALTGPKSFDVARKPEVMSDAAYIILSRDPKAFTGNFYIDDEVLKAYGVTDMKQYACNPDNVDKIIDLDTWVDGIIKHLRKHDD</sequence>
<proteinExistence type="inferred from homology"/>
<dbReference type="EMBL" id="OU895880">
    <property type="protein sequence ID" value="CAG9811005.1"/>
    <property type="molecule type" value="Genomic_DNA"/>
</dbReference>
<keyword evidence="4" id="KW-0521">NADP</keyword>
<keyword evidence="6" id="KW-0496">Mitochondrion</keyword>
<dbReference type="Pfam" id="PF00106">
    <property type="entry name" value="adh_short"/>
    <property type="match status" value="1"/>
</dbReference>
<dbReference type="InterPro" id="IPR002347">
    <property type="entry name" value="SDR_fam"/>
</dbReference>
<dbReference type="NCBIfam" id="NF006133">
    <property type="entry name" value="PRK08278.1"/>
    <property type="match status" value="1"/>
</dbReference>
<dbReference type="PANTHER" id="PTHR42808">
    <property type="entry name" value="HYDROXYSTEROID DEHYDROGENASE-LIKE PROTEIN 2"/>
    <property type="match status" value="1"/>
</dbReference>
<dbReference type="SUPFAM" id="SSF51735">
    <property type="entry name" value="NAD(P)-binding Rossmann-fold domains"/>
    <property type="match status" value="1"/>
</dbReference>
<evidence type="ECO:0000313" key="9">
    <source>
        <dbReference type="EMBL" id="CAG9811005.1"/>
    </source>
</evidence>
<keyword evidence="10" id="KW-1185">Reference proteome</keyword>
<dbReference type="Gene3D" id="3.40.50.720">
    <property type="entry name" value="NAD(P)-binding Rossmann-like Domain"/>
    <property type="match status" value="1"/>
</dbReference>
<comment type="similarity">
    <text evidence="3">Belongs to the short-chain dehydrogenases/reductases (SDR) family.</text>
</comment>
<dbReference type="Proteomes" id="UP001153620">
    <property type="component" value="Chromosome 4"/>
</dbReference>
<keyword evidence="7" id="KW-0576">Peroxisome</keyword>